<evidence type="ECO:0000313" key="8">
    <source>
        <dbReference type="EMBL" id="MFC0211813.1"/>
    </source>
</evidence>
<feature type="transmembrane region" description="Helical" evidence="7">
    <location>
        <begin position="197"/>
        <end position="218"/>
    </location>
</feature>
<evidence type="ECO:0000256" key="5">
    <source>
        <dbReference type="ARBA" id="ARBA00022989"/>
    </source>
</evidence>
<dbReference type="PANTHER" id="PTHR30589">
    <property type="entry name" value="PROLIPOPROTEIN DIACYLGLYCERYL TRANSFERASE"/>
    <property type="match status" value="1"/>
</dbReference>
<dbReference type="RefSeq" id="WP_377468817.1">
    <property type="nucleotide sequence ID" value="NZ_JBHLWN010000022.1"/>
</dbReference>
<dbReference type="GO" id="GO:0008961">
    <property type="term" value="F:phosphatidylglycerol-prolipoprotein diacylglyceryl transferase activity"/>
    <property type="evidence" value="ECO:0007669"/>
    <property type="project" value="UniProtKB-EC"/>
</dbReference>
<feature type="transmembrane region" description="Helical" evidence="7">
    <location>
        <begin position="168"/>
        <end position="185"/>
    </location>
</feature>
<sequence length="270" mass="29905">MTFPVYIHIGPLTLHPHLVFEALAYFLGFRLYMWTRSKEKLPLEKSIWVIIGAVLGAAAGSKALYWLEDPAQTAARWRDVSYMLEGKTIVGGLLGGLIGVEWIKKRIGVTRSTGDDMAIPLIIGMCIGRVGCFLTGLDDHTYGVATDWPTGVDFGDGVPRHPTQLYEIAYLLMLGAVLLALRGWASERRHTGPGGAIVPEGGIFQLFMFGYLLFRLAIDFWKPTPHPYFGLNNIQLASLAGLLYYGWLLSKWRTARPATPTLTTKEGTHP</sequence>
<evidence type="ECO:0000256" key="1">
    <source>
        <dbReference type="ARBA" id="ARBA00007150"/>
    </source>
</evidence>
<keyword evidence="5 7" id="KW-1133">Transmembrane helix</keyword>
<reference evidence="8 9" key="1">
    <citation type="submission" date="2024-09" db="EMBL/GenBank/DDBJ databases">
        <authorList>
            <person name="Sun Q."/>
            <person name="Mori K."/>
        </authorList>
    </citation>
    <scope>NUCLEOTIDE SEQUENCE [LARGE SCALE GENOMIC DNA]</scope>
    <source>
        <strain evidence="8 9">CCM 7759</strain>
    </source>
</reference>
<evidence type="ECO:0000313" key="9">
    <source>
        <dbReference type="Proteomes" id="UP001589776"/>
    </source>
</evidence>
<dbReference type="InterPro" id="IPR001640">
    <property type="entry name" value="Lgt"/>
</dbReference>
<protein>
    <submittedName>
        <fullName evidence="8">Prolipoprotein diacylglyceryl transferase</fullName>
        <ecNumber evidence="8">2.5.1.145</ecNumber>
    </submittedName>
</protein>
<comment type="caution">
    <text evidence="8">The sequence shown here is derived from an EMBL/GenBank/DDBJ whole genome shotgun (WGS) entry which is preliminary data.</text>
</comment>
<evidence type="ECO:0000256" key="4">
    <source>
        <dbReference type="ARBA" id="ARBA00022692"/>
    </source>
</evidence>
<keyword evidence="4 7" id="KW-0812">Transmembrane</keyword>
<keyword evidence="9" id="KW-1185">Reference proteome</keyword>
<dbReference type="Pfam" id="PF01790">
    <property type="entry name" value="LGT"/>
    <property type="match status" value="1"/>
</dbReference>
<name>A0ABV6DGP1_9BACL</name>
<feature type="transmembrane region" description="Helical" evidence="7">
    <location>
        <begin position="230"/>
        <end position="249"/>
    </location>
</feature>
<feature type="transmembrane region" description="Helical" evidence="7">
    <location>
        <begin position="6"/>
        <end position="27"/>
    </location>
</feature>
<dbReference type="Proteomes" id="UP001589776">
    <property type="component" value="Unassembled WGS sequence"/>
</dbReference>
<dbReference type="EMBL" id="JBHLWN010000022">
    <property type="protein sequence ID" value="MFC0211813.1"/>
    <property type="molecule type" value="Genomic_DNA"/>
</dbReference>
<evidence type="ECO:0000256" key="2">
    <source>
        <dbReference type="ARBA" id="ARBA00022475"/>
    </source>
</evidence>
<feature type="transmembrane region" description="Helical" evidence="7">
    <location>
        <begin position="87"/>
        <end position="104"/>
    </location>
</feature>
<organism evidence="8 9">
    <name type="scientific">Paenibacillus chartarius</name>
    <dbReference type="NCBI Taxonomy" id="747481"/>
    <lineage>
        <taxon>Bacteria</taxon>
        <taxon>Bacillati</taxon>
        <taxon>Bacillota</taxon>
        <taxon>Bacilli</taxon>
        <taxon>Bacillales</taxon>
        <taxon>Paenibacillaceae</taxon>
        <taxon>Paenibacillus</taxon>
    </lineage>
</organism>
<dbReference type="PANTHER" id="PTHR30589:SF0">
    <property type="entry name" value="PHOSPHATIDYLGLYCEROL--PROLIPOPROTEIN DIACYLGLYCERYL TRANSFERASE"/>
    <property type="match status" value="1"/>
</dbReference>
<evidence type="ECO:0000256" key="7">
    <source>
        <dbReference type="SAM" id="Phobius"/>
    </source>
</evidence>
<gene>
    <name evidence="8" type="ORF">ACFFK0_04975</name>
</gene>
<accession>A0ABV6DGP1</accession>
<comment type="similarity">
    <text evidence="1">Belongs to the Lgt family.</text>
</comment>
<dbReference type="EC" id="2.5.1.145" evidence="8"/>
<feature type="transmembrane region" description="Helical" evidence="7">
    <location>
        <begin position="116"/>
        <end position="137"/>
    </location>
</feature>
<evidence type="ECO:0000256" key="6">
    <source>
        <dbReference type="ARBA" id="ARBA00023136"/>
    </source>
</evidence>
<keyword evidence="6 7" id="KW-0472">Membrane</keyword>
<proteinExistence type="inferred from homology"/>
<keyword evidence="3 8" id="KW-0808">Transferase</keyword>
<keyword evidence="2" id="KW-1003">Cell membrane</keyword>
<evidence type="ECO:0000256" key="3">
    <source>
        <dbReference type="ARBA" id="ARBA00022679"/>
    </source>
</evidence>
<feature type="transmembrane region" description="Helical" evidence="7">
    <location>
        <begin position="47"/>
        <end position="67"/>
    </location>
</feature>